<dbReference type="STRING" id="1291742.LOOC260_109900"/>
<dbReference type="Proteomes" id="UP000031620">
    <property type="component" value="Chromosome"/>
</dbReference>
<reference evidence="1 2" key="1">
    <citation type="submission" date="2014-11" db="EMBL/GenBank/DDBJ databases">
        <title>Complete genome sequence and analysis of Lactobacillus hokkaidonensis LOOC260T.</title>
        <authorList>
            <person name="Tanizawa Y."/>
            <person name="Tohno M."/>
            <person name="Kaminuma E."/>
            <person name="Nakamura Y."/>
            <person name="Arita M."/>
        </authorList>
    </citation>
    <scope>NUCLEOTIDE SEQUENCE [LARGE SCALE GENOMIC DNA]</scope>
    <source>
        <strain evidence="1 2">LOOC260</strain>
    </source>
</reference>
<dbReference type="AlphaFoldDB" id="A0A0A1GXB1"/>
<sequence length="59" mass="6882">MQSTDRKICKQVQAAVKQQMAALRFAQLTDGLDEYFPDTKLFVDARRYEGNTNLYDTNY</sequence>
<evidence type="ECO:0000313" key="1">
    <source>
        <dbReference type="EMBL" id="BAP85529.1"/>
    </source>
</evidence>
<dbReference type="EMBL" id="AP014680">
    <property type="protein sequence ID" value="BAP85529.1"/>
    <property type="molecule type" value="Genomic_DNA"/>
</dbReference>
<gene>
    <name evidence="1" type="ORF">LOOC260_109900</name>
</gene>
<dbReference type="HOGENOM" id="CLU_2954745_0_0_9"/>
<proteinExistence type="predicted"/>
<name>A0A0A1GXB1_9LACO</name>
<evidence type="ECO:0000313" key="2">
    <source>
        <dbReference type="Proteomes" id="UP000031620"/>
    </source>
</evidence>
<accession>A0A0A1GXB1</accession>
<protein>
    <submittedName>
        <fullName evidence="1">Gp10 protein</fullName>
    </submittedName>
</protein>
<organism evidence="1 2">
    <name type="scientific">Paucilactobacillus hokkaidonensis JCM 18461</name>
    <dbReference type="NCBI Taxonomy" id="1291742"/>
    <lineage>
        <taxon>Bacteria</taxon>
        <taxon>Bacillati</taxon>
        <taxon>Bacillota</taxon>
        <taxon>Bacilli</taxon>
        <taxon>Lactobacillales</taxon>
        <taxon>Lactobacillaceae</taxon>
        <taxon>Paucilactobacillus</taxon>
    </lineage>
</organism>
<dbReference type="KEGG" id="lho:LOOC260_109900"/>
<dbReference type="RefSeq" id="WP_235808563.1">
    <property type="nucleotide sequence ID" value="NZ_AP014680.1"/>
</dbReference>